<accession>A0A086ZT89</accession>
<sequence>MNTNRLRGLALDKSRLTIDGQHLSDYAVFATAGGITIGETKPVTSFQSAPGRSGGWDMTLDDAHGYPAMERREITITVAATGDPMEIEEAKALIGGRNGRSIRIGGLTSLGEYRGRLAVGAWADRYDAGGALQWSTCTLALDADPYAYGPEQRIDLNLDDRTTHARILGNRPTPPVFHQLIDEKVDDVTPVATTHTFTANGVQVRVANTLTGAGLWDDPHPLVIDCENRNVTWRGEARAIAIDDDYPTVPPGPATFSGTVSPKTNVKKYTQHVTYTPRWLL</sequence>
<dbReference type="Proteomes" id="UP000029108">
    <property type="component" value="Unassembled WGS sequence"/>
</dbReference>
<dbReference type="eggNOG" id="ENOG5032050">
    <property type="taxonomic scope" value="Bacteria"/>
</dbReference>
<evidence type="ECO:0000313" key="1">
    <source>
        <dbReference type="EMBL" id="KFI49739.1"/>
    </source>
</evidence>
<comment type="caution">
    <text evidence="1">The sequence shown here is derived from an EMBL/GenBank/DDBJ whole genome shotgun (WGS) entry which is preliminary data.</text>
</comment>
<reference evidence="1 2" key="1">
    <citation type="submission" date="2014-03" db="EMBL/GenBank/DDBJ databases">
        <title>Genomics of Bifidobacteria.</title>
        <authorList>
            <person name="Ventura M."/>
            <person name="Milani C."/>
            <person name="Lugli G.A."/>
        </authorList>
    </citation>
    <scope>NUCLEOTIDE SEQUENCE [LARGE SCALE GENOMIC DNA]</scope>
    <source>
        <strain evidence="1 2">DSM 23969</strain>
    </source>
</reference>
<dbReference type="EMBL" id="JGYN01000020">
    <property type="protein sequence ID" value="KFI49739.1"/>
    <property type="molecule type" value="Genomic_DNA"/>
</dbReference>
<protein>
    <submittedName>
        <fullName evidence="1">3-hydroxy-3-methylglutaryl CoA synthase</fullName>
    </submittedName>
</protein>
<proteinExistence type="predicted"/>
<name>A0A086ZT89_9BIFI</name>
<keyword evidence="2" id="KW-1185">Reference proteome</keyword>
<dbReference type="AlphaFoldDB" id="A0A086ZT89"/>
<gene>
    <name evidence="1" type="ORF">BBIA_1427</name>
</gene>
<evidence type="ECO:0000313" key="2">
    <source>
        <dbReference type="Proteomes" id="UP000029108"/>
    </source>
</evidence>
<dbReference type="STRING" id="1437608.GCA_000771645_00979"/>
<organism evidence="1 2">
    <name type="scientific">Bifidobacterium biavatii DSM 23969</name>
    <dbReference type="NCBI Taxonomy" id="1437608"/>
    <lineage>
        <taxon>Bacteria</taxon>
        <taxon>Bacillati</taxon>
        <taxon>Actinomycetota</taxon>
        <taxon>Actinomycetes</taxon>
        <taxon>Bifidobacteriales</taxon>
        <taxon>Bifidobacteriaceae</taxon>
        <taxon>Bifidobacterium</taxon>
    </lineage>
</organism>